<organism evidence="1 2">
    <name type="scientific">Melanomma pulvis-pyrius CBS 109.77</name>
    <dbReference type="NCBI Taxonomy" id="1314802"/>
    <lineage>
        <taxon>Eukaryota</taxon>
        <taxon>Fungi</taxon>
        <taxon>Dikarya</taxon>
        <taxon>Ascomycota</taxon>
        <taxon>Pezizomycotina</taxon>
        <taxon>Dothideomycetes</taxon>
        <taxon>Pleosporomycetidae</taxon>
        <taxon>Pleosporales</taxon>
        <taxon>Melanommataceae</taxon>
        <taxon>Melanomma</taxon>
    </lineage>
</organism>
<keyword evidence="2" id="KW-1185">Reference proteome</keyword>
<gene>
    <name evidence="1" type="ORF">K505DRAFT_344395</name>
</gene>
<evidence type="ECO:0000313" key="2">
    <source>
        <dbReference type="Proteomes" id="UP000799757"/>
    </source>
</evidence>
<protein>
    <submittedName>
        <fullName evidence="1">Uncharacterized protein</fullName>
    </submittedName>
</protein>
<name>A0A6A6WP55_9PLEO</name>
<evidence type="ECO:0000313" key="1">
    <source>
        <dbReference type="EMBL" id="KAF2785753.1"/>
    </source>
</evidence>
<reference evidence="1" key="1">
    <citation type="journal article" date="2020" name="Stud. Mycol.">
        <title>101 Dothideomycetes genomes: a test case for predicting lifestyles and emergence of pathogens.</title>
        <authorList>
            <person name="Haridas S."/>
            <person name="Albert R."/>
            <person name="Binder M."/>
            <person name="Bloem J."/>
            <person name="Labutti K."/>
            <person name="Salamov A."/>
            <person name="Andreopoulos B."/>
            <person name="Baker S."/>
            <person name="Barry K."/>
            <person name="Bills G."/>
            <person name="Bluhm B."/>
            <person name="Cannon C."/>
            <person name="Castanera R."/>
            <person name="Culley D."/>
            <person name="Daum C."/>
            <person name="Ezra D."/>
            <person name="Gonzalez J."/>
            <person name="Henrissat B."/>
            <person name="Kuo A."/>
            <person name="Liang C."/>
            <person name="Lipzen A."/>
            <person name="Lutzoni F."/>
            <person name="Magnuson J."/>
            <person name="Mondo S."/>
            <person name="Nolan M."/>
            <person name="Ohm R."/>
            <person name="Pangilinan J."/>
            <person name="Park H.-J."/>
            <person name="Ramirez L."/>
            <person name="Alfaro M."/>
            <person name="Sun H."/>
            <person name="Tritt A."/>
            <person name="Yoshinaga Y."/>
            <person name="Zwiers L.-H."/>
            <person name="Turgeon B."/>
            <person name="Goodwin S."/>
            <person name="Spatafora J."/>
            <person name="Crous P."/>
            <person name="Grigoriev I."/>
        </authorList>
    </citation>
    <scope>NUCLEOTIDE SEQUENCE</scope>
    <source>
        <strain evidence="1">CBS 109.77</strain>
    </source>
</reference>
<dbReference type="EMBL" id="MU002696">
    <property type="protein sequence ID" value="KAF2785753.1"/>
    <property type="molecule type" value="Genomic_DNA"/>
</dbReference>
<dbReference type="AlphaFoldDB" id="A0A6A6WP55"/>
<proteinExistence type="predicted"/>
<accession>A0A6A6WP55</accession>
<sequence length="120" mass="12773">MLARDAEDTDCAPSRLATLPPTLSSVLCTLTLLLLRGAAPAPASPSLPRSPVHAASTWGLLRCLSVPAPPASGHFNRTRRVFATVEPLPSHAPATQTRHCSITSSSFERASRTAEWDRSC</sequence>
<dbReference type="Proteomes" id="UP000799757">
    <property type="component" value="Unassembled WGS sequence"/>
</dbReference>